<protein>
    <submittedName>
        <fullName evidence="1">Ferritin-like domain-containing protein</fullName>
    </submittedName>
</protein>
<gene>
    <name evidence="1" type="ORF">Q8A70_08605</name>
</gene>
<reference evidence="2" key="1">
    <citation type="submission" date="2023-08" db="EMBL/GenBank/DDBJ databases">
        <title>Rhodospirillaceae gen. nov., a novel taxon isolated from the Yangtze River Yuezi River estuary sludge.</title>
        <authorList>
            <person name="Ruan L."/>
        </authorList>
    </citation>
    <scope>NUCLEOTIDE SEQUENCE [LARGE SCALE GENOMIC DNA]</scope>
    <source>
        <strain evidence="2">R-7</strain>
    </source>
</reference>
<evidence type="ECO:0000313" key="1">
    <source>
        <dbReference type="EMBL" id="MDQ7247725.1"/>
    </source>
</evidence>
<dbReference type="InterPro" id="IPR006311">
    <property type="entry name" value="TAT_signal"/>
</dbReference>
<dbReference type="InterPro" id="IPR012347">
    <property type="entry name" value="Ferritin-like"/>
</dbReference>
<dbReference type="PROSITE" id="PS51318">
    <property type="entry name" value="TAT"/>
    <property type="match status" value="1"/>
</dbReference>
<dbReference type="SUPFAM" id="SSF47240">
    <property type="entry name" value="Ferritin-like"/>
    <property type="match status" value="1"/>
</dbReference>
<dbReference type="EMBL" id="JAUYVI010000003">
    <property type="protein sequence ID" value="MDQ7247725.1"/>
    <property type="molecule type" value="Genomic_DNA"/>
</dbReference>
<name>A0ABU0YKS5_9PROT</name>
<comment type="caution">
    <text evidence="1">The sequence shown here is derived from an EMBL/GenBank/DDBJ whole genome shotgun (WGS) entry which is preliminary data.</text>
</comment>
<sequence length="204" mass="21387">MSKLETADTTIIRPTSELDLGRRQMFRVAGMTTLSAAAIAVLGGCRSMAATPMASEGDVNTLNVALGLEHEAINAYQLGAESGLLQKPVLDVAVQFQSHHKQHRDALVAAIKSMGGAPVAEKSMDDYAKELNAGALKSQADVLTLAAKLEKGAANAYLGVIPSFESKDLAQVAGRLAADETMHWTVLASALKQALPEKALTFGA</sequence>
<dbReference type="Proteomes" id="UP001230156">
    <property type="component" value="Unassembled WGS sequence"/>
</dbReference>
<proteinExistence type="predicted"/>
<keyword evidence="2" id="KW-1185">Reference proteome</keyword>
<dbReference type="CDD" id="cd00657">
    <property type="entry name" value="Ferritin_like"/>
    <property type="match status" value="1"/>
</dbReference>
<organism evidence="1 2">
    <name type="scientific">Dongia sedimenti</name>
    <dbReference type="NCBI Taxonomy" id="3064282"/>
    <lineage>
        <taxon>Bacteria</taxon>
        <taxon>Pseudomonadati</taxon>
        <taxon>Pseudomonadota</taxon>
        <taxon>Alphaproteobacteria</taxon>
        <taxon>Rhodospirillales</taxon>
        <taxon>Dongiaceae</taxon>
        <taxon>Dongia</taxon>
    </lineage>
</organism>
<dbReference type="Gene3D" id="1.20.1260.10">
    <property type="match status" value="1"/>
</dbReference>
<dbReference type="Pfam" id="PF13668">
    <property type="entry name" value="Ferritin_2"/>
    <property type="match status" value="1"/>
</dbReference>
<evidence type="ECO:0000313" key="2">
    <source>
        <dbReference type="Proteomes" id="UP001230156"/>
    </source>
</evidence>
<accession>A0ABU0YKS5</accession>
<dbReference type="InterPro" id="IPR009078">
    <property type="entry name" value="Ferritin-like_SF"/>
</dbReference>
<dbReference type="RefSeq" id="WP_379955160.1">
    <property type="nucleotide sequence ID" value="NZ_JAUYVI010000003.1"/>
</dbReference>